<dbReference type="Proteomes" id="UP001500879">
    <property type="component" value="Unassembled WGS sequence"/>
</dbReference>
<sequence length="70" mass="7944">MDERASPPGGIRRSRIRDVGKHLRAAYEGADRWLASPGGRLAIRGTRELLKWYIRFKGIDVDLGDDPPER</sequence>
<accession>A0ABN0Z6V7</accession>
<evidence type="ECO:0008006" key="3">
    <source>
        <dbReference type="Google" id="ProtNLM"/>
    </source>
</evidence>
<dbReference type="EMBL" id="BAAABX010000086">
    <property type="protein sequence ID" value="GAA0436600.1"/>
    <property type="molecule type" value="Genomic_DNA"/>
</dbReference>
<protein>
    <recommendedName>
        <fullName evidence="3">Integrase</fullName>
    </recommendedName>
</protein>
<evidence type="ECO:0000313" key="1">
    <source>
        <dbReference type="EMBL" id="GAA0436600.1"/>
    </source>
</evidence>
<keyword evidence="2" id="KW-1185">Reference proteome</keyword>
<comment type="caution">
    <text evidence="1">The sequence shown here is derived from an EMBL/GenBank/DDBJ whole genome shotgun (WGS) entry which is preliminary data.</text>
</comment>
<gene>
    <name evidence="1" type="ORF">GCM10010357_67570</name>
</gene>
<organism evidence="1 2">
    <name type="scientific">Streptomyces luteireticuli</name>
    <dbReference type="NCBI Taxonomy" id="173858"/>
    <lineage>
        <taxon>Bacteria</taxon>
        <taxon>Bacillati</taxon>
        <taxon>Actinomycetota</taxon>
        <taxon>Actinomycetes</taxon>
        <taxon>Kitasatosporales</taxon>
        <taxon>Streptomycetaceae</taxon>
        <taxon>Streptomyces</taxon>
    </lineage>
</organism>
<proteinExistence type="predicted"/>
<reference evidence="1 2" key="1">
    <citation type="journal article" date="2019" name="Int. J. Syst. Evol. Microbiol.">
        <title>The Global Catalogue of Microorganisms (GCM) 10K type strain sequencing project: providing services to taxonomists for standard genome sequencing and annotation.</title>
        <authorList>
            <consortium name="The Broad Institute Genomics Platform"/>
            <consortium name="The Broad Institute Genome Sequencing Center for Infectious Disease"/>
            <person name="Wu L."/>
            <person name="Ma J."/>
        </authorList>
    </citation>
    <scope>NUCLEOTIDE SEQUENCE [LARGE SCALE GENOMIC DNA]</scope>
    <source>
        <strain evidence="1 2">JCM 4788</strain>
    </source>
</reference>
<evidence type="ECO:0000313" key="2">
    <source>
        <dbReference type="Proteomes" id="UP001500879"/>
    </source>
</evidence>
<name>A0ABN0Z6V7_9ACTN</name>